<gene>
    <name evidence="2" type="ORF">F0562_007749</name>
</gene>
<organism evidence="2 3">
    <name type="scientific">Nyssa sinensis</name>
    <dbReference type="NCBI Taxonomy" id="561372"/>
    <lineage>
        <taxon>Eukaryota</taxon>
        <taxon>Viridiplantae</taxon>
        <taxon>Streptophyta</taxon>
        <taxon>Embryophyta</taxon>
        <taxon>Tracheophyta</taxon>
        <taxon>Spermatophyta</taxon>
        <taxon>Magnoliopsida</taxon>
        <taxon>eudicotyledons</taxon>
        <taxon>Gunneridae</taxon>
        <taxon>Pentapetalae</taxon>
        <taxon>asterids</taxon>
        <taxon>Cornales</taxon>
        <taxon>Nyssaceae</taxon>
        <taxon>Nyssa</taxon>
    </lineage>
</organism>
<protein>
    <recommendedName>
        <fullName evidence="4">Hydroxyproline-rich glycoprotein family protein</fullName>
    </recommendedName>
</protein>
<dbReference type="Proteomes" id="UP000325577">
    <property type="component" value="Linkage Group LG3"/>
</dbReference>
<dbReference type="PANTHER" id="PTHR47911:SF1">
    <property type="entry name" value="OS06G0664400 PROTEIN"/>
    <property type="match status" value="1"/>
</dbReference>
<sequence>MRRSLGKFPNSALNNVTKQTLIPFSAFSTSAGGGGGGGGGRGRGRGSSSGSPKFQFTAPTAPGKTNSDDPHHGELPESPFSSSGRGHGRGKALPSTPVLPSFSSFVPIMDGAGRGRAATSPPQSESPPQQPEHSGPKKPIFFLKEDDSESVPKSPIHAPGRNPEESNLPTSILSALSGYGRGKPAKPATSEEKVKEENRHLRARQPGGVPGRGVDSGESSSSRRLSREDAVKKAVGILSRGGGDRAEEGVGGRGFRGRGGRGGGRGRGRGFRGRGGRGGGRVQDREDDYGGGLYLGDNADGERLAKQVGPENMNKLVEGFEEMSGTVLPSPLDDAYLDALHTNYMIECEPEYLMEEFGTNPDIDEKPPIPLRDALEKMKPFLMAYEGIKSQEEWEEVMKETMEKVPIMKELVDYYSGPDRVTAKRQQGELERVARTLPESAPASVKRFTERAVLSLQEAVVAMTSMRDDQDNNATEKKKRNMECSRRRPRTRIRLIFHQSIFLINFHQSCSLS</sequence>
<dbReference type="AlphaFoldDB" id="A0A5J5AA29"/>
<feature type="compositionally biased region" description="Basic residues" evidence="1">
    <location>
        <begin position="255"/>
        <end position="275"/>
    </location>
</feature>
<proteinExistence type="predicted"/>
<feature type="compositionally biased region" description="Basic and acidic residues" evidence="1">
    <location>
        <begin position="466"/>
        <end position="486"/>
    </location>
</feature>
<feature type="compositionally biased region" description="Polar residues" evidence="1">
    <location>
        <begin position="165"/>
        <end position="174"/>
    </location>
</feature>
<feature type="region of interest" description="Disordered" evidence="1">
    <location>
        <begin position="466"/>
        <end position="487"/>
    </location>
</feature>
<feature type="region of interest" description="Disordered" evidence="1">
    <location>
        <begin position="26"/>
        <end position="290"/>
    </location>
</feature>
<evidence type="ECO:0008006" key="4">
    <source>
        <dbReference type="Google" id="ProtNLM"/>
    </source>
</evidence>
<feature type="compositionally biased region" description="Low complexity" evidence="1">
    <location>
        <begin position="212"/>
        <end position="223"/>
    </location>
</feature>
<feature type="compositionally biased region" description="Basic and acidic residues" evidence="1">
    <location>
        <begin position="189"/>
        <end position="200"/>
    </location>
</feature>
<evidence type="ECO:0000313" key="2">
    <source>
        <dbReference type="EMBL" id="KAA8526151.1"/>
    </source>
</evidence>
<dbReference type="PANTHER" id="PTHR47911">
    <property type="entry name" value="HYDROXYPROLINE-RICH GLYCOPROTEIN-LIKE"/>
    <property type="match status" value="1"/>
</dbReference>
<evidence type="ECO:0000313" key="3">
    <source>
        <dbReference type="Proteomes" id="UP000325577"/>
    </source>
</evidence>
<dbReference type="OrthoDB" id="1932806at2759"/>
<feature type="compositionally biased region" description="Basic and acidic residues" evidence="1">
    <location>
        <begin position="66"/>
        <end position="75"/>
    </location>
</feature>
<feature type="compositionally biased region" description="Gly residues" evidence="1">
    <location>
        <begin position="31"/>
        <end position="47"/>
    </location>
</feature>
<accession>A0A5J5AA29</accession>
<name>A0A5J5AA29_9ASTE</name>
<dbReference type="EMBL" id="CM018046">
    <property type="protein sequence ID" value="KAA8526151.1"/>
    <property type="molecule type" value="Genomic_DNA"/>
</dbReference>
<reference evidence="2 3" key="1">
    <citation type="submission" date="2019-09" db="EMBL/GenBank/DDBJ databases">
        <title>A chromosome-level genome assembly of the Chinese tupelo Nyssa sinensis.</title>
        <authorList>
            <person name="Yang X."/>
            <person name="Kang M."/>
            <person name="Yang Y."/>
            <person name="Xiong H."/>
            <person name="Wang M."/>
            <person name="Zhang Z."/>
            <person name="Wang Z."/>
            <person name="Wu H."/>
            <person name="Ma T."/>
            <person name="Liu J."/>
            <person name="Xi Z."/>
        </authorList>
    </citation>
    <scope>NUCLEOTIDE SEQUENCE [LARGE SCALE GENOMIC DNA]</scope>
    <source>
        <strain evidence="2">J267</strain>
        <tissue evidence="2">Leaf</tissue>
    </source>
</reference>
<keyword evidence="3" id="KW-1185">Reference proteome</keyword>
<evidence type="ECO:0000256" key="1">
    <source>
        <dbReference type="SAM" id="MobiDB-lite"/>
    </source>
</evidence>